<dbReference type="PIRSF" id="PIRSF039072">
    <property type="entry name" value="ATPase_subunit_beta"/>
    <property type="match status" value="1"/>
</dbReference>
<keyword evidence="9" id="KW-0139">CF(1)</keyword>
<dbReference type="InterPro" id="IPR036121">
    <property type="entry name" value="ATPase_F1/V1/A1_a/bsu_N_sf"/>
</dbReference>
<dbReference type="InterPro" id="IPR055190">
    <property type="entry name" value="ATP-synt_VA_C"/>
</dbReference>
<dbReference type="PANTHER" id="PTHR15184">
    <property type="entry name" value="ATP SYNTHASE"/>
    <property type="match status" value="1"/>
</dbReference>
<keyword evidence="7" id="KW-0406">Ion transport</keyword>
<evidence type="ECO:0000256" key="7">
    <source>
        <dbReference type="ARBA" id="ARBA00023065"/>
    </source>
</evidence>
<dbReference type="SUPFAM" id="SSF47917">
    <property type="entry name" value="C-terminal domain of alpha and beta subunits of F1 ATP synthase"/>
    <property type="match status" value="1"/>
</dbReference>
<dbReference type="FunFam" id="1.10.1140.10:FF:000001">
    <property type="entry name" value="ATP synthase subunit beta"/>
    <property type="match status" value="1"/>
</dbReference>
<accession>A0A1J5T214</accession>
<keyword evidence="12" id="KW-0378">Hydrolase</keyword>
<organism evidence="12">
    <name type="scientific">mine drainage metagenome</name>
    <dbReference type="NCBI Taxonomy" id="410659"/>
    <lineage>
        <taxon>unclassified sequences</taxon>
        <taxon>metagenomes</taxon>
        <taxon>ecological metagenomes</taxon>
    </lineage>
</organism>
<dbReference type="Gene3D" id="1.10.1140.10">
    <property type="entry name" value="Bovine Mitochondrial F1-atpase, Atp Synthase Beta Chain, Chain D, domain 3"/>
    <property type="match status" value="1"/>
</dbReference>
<dbReference type="GO" id="GO:0005524">
    <property type="term" value="F:ATP binding"/>
    <property type="evidence" value="ECO:0007669"/>
    <property type="project" value="UniProtKB-KW"/>
</dbReference>
<dbReference type="NCBIfam" id="TIGR01039">
    <property type="entry name" value="atpD"/>
    <property type="match status" value="1"/>
</dbReference>
<dbReference type="PANTHER" id="PTHR15184:SF71">
    <property type="entry name" value="ATP SYNTHASE SUBUNIT BETA, MITOCHONDRIAL"/>
    <property type="match status" value="1"/>
</dbReference>
<dbReference type="InterPro" id="IPR000194">
    <property type="entry name" value="ATPase_F1/V1/A1_a/bsu_nucl-bd"/>
</dbReference>
<comment type="similarity">
    <text evidence="2">Belongs to the ATPase alpha/beta chains family.</text>
</comment>
<evidence type="ECO:0000256" key="6">
    <source>
        <dbReference type="ARBA" id="ARBA00022967"/>
    </source>
</evidence>
<evidence type="ECO:0000256" key="8">
    <source>
        <dbReference type="ARBA" id="ARBA00023136"/>
    </source>
</evidence>
<dbReference type="Pfam" id="PF22919">
    <property type="entry name" value="ATP-synt_VA_C"/>
    <property type="match status" value="1"/>
</dbReference>
<feature type="domain" description="AAA+ ATPase" evidence="11">
    <location>
        <begin position="144"/>
        <end position="328"/>
    </location>
</feature>
<keyword evidence="4" id="KW-0547">Nucleotide-binding</keyword>
<comment type="caution">
    <text evidence="12">The sequence shown here is derived from an EMBL/GenBank/DDBJ whole genome shotgun (WGS) entry which is preliminary data.</text>
</comment>
<dbReference type="InterPro" id="IPR050053">
    <property type="entry name" value="ATPase_alpha/beta_chains"/>
</dbReference>
<dbReference type="AlphaFoldDB" id="A0A1J5T214"/>
<dbReference type="CDD" id="cd18110">
    <property type="entry name" value="ATP-synt_F1_beta_C"/>
    <property type="match status" value="1"/>
</dbReference>
<dbReference type="InterPro" id="IPR004100">
    <property type="entry name" value="ATPase_F1/V1/A1_a/bsu_N"/>
</dbReference>
<dbReference type="InterPro" id="IPR003593">
    <property type="entry name" value="AAA+_ATPase"/>
</dbReference>
<dbReference type="EMBL" id="MLJW01000045">
    <property type="protein sequence ID" value="OIR06230.1"/>
    <property type="molecule type" value="Genomic_DNA"/>
</dbReference>
<evidence type="ECO:0000256" key="1">
    <source>
        <dbReference type="ARBA" id="ARBA00004370"/>
    </source>
</evidence>
<dbReference type="FunFam" id="3.40.50.300:FF:000026">
    <property type="entry name" value="ATP synthase subunit beta"/>
    <property type="match status" value="1"/>
</dbReference>
<evidence type="ECO:0000256" key="4">
    <source>
        <dbReference type="ARBA" id="ARBA00022741"/>
    </source>
</evidence>
<dbReference type="EC" id="3.6.3.14" evidence="12"/>
<keyword evidence="8" id="KW-0472">Membrane</keyword>
<evidence type="ECO:0000256" key="10">
    <source>
        <dbReference type="ARBA" id="ARBA00023310"/>
    </source>
</evidence>
<evidence type="ECO:0000313" key="12">
    <source>
        <dbReference type="EMBL" id="OIR06230.1"/>
    </source>
</evidence>
<dbReference type="SMART" id="SM00382">
    <property type="entry name" value="AAA"/>
    <property type="match status" value="1"/>
</dbReference>
<dbReference type="FunFam" id="2.40.10.170:FF:000005">
    <property type="entry name" value="ATP synthase subunit beta"/>
    <property type="match status" value="1"/>
</dbReference>
<dbReference type="InterPro" id="IPR020003">
    <property type="entry name" value="ATPase_a/bsu_AS"/>
</dbReference>
<dbReference type="CDD" id="cd01133">
    <property type="entry name" value="F1-ATPase_beta_CD"/>
    <property type="match status" value="1"/>
</dbReference>
<proteinExistence type="inferred from homology"/>
<keyword evidence="6" id="KW-1278">Translocase</keyword>
<dbReference type="InterPro" id="IPR027417">
    <property type="entry name" value="P-loop_NTPase"/>
</dbReference>
<keyword evidence="3" id="KW-0813">Transport</keyword>
<evidence type="ECO:0000256" key="2">
    <source>
        <dbReference type="ARBA" id="ARBA00008936"/>
    </source>
</evidence>
<dbReference type="SUPFAM" id="SSF50615">
    <property type="entry name" value="N-terminal domain of alpha and beta subunits of F1 ATP synthase"/>
    <property type="match status" value="1"/>
</dbReference>
<dbReference type="Gene3D" id="3.40.50.300">
    <property type="entry name" value="P-loop containing nucleotide triphosphate hydrolases"/>
    <property type="match status" value="1"/>
</dbReference>
<dbReference type="SUPFAM" id="SSF52540">
    <property type="entry name" value="P-loop containing nucleoside triphosphate hydrolases"/>
    <property type="match status" value="1"/>
</dbReference>
<evidence type="ECO:0000256" key="5">
    <source>
        <dbReference type="ARBA" id="ARBA00022840"/>
    </source>
</evidence>
<dbReference type="GO" id="GO:0045259">
    <property type="term" value="C:proton-transporting ATP synthase complex"/>
    <property type="evidence" value="ECO:0007669"/>
    <property type="project" value="UniProtKB-KW"/>
</dbReference>
<dbReference type="CDD" id="cd18115">
    <property type="entry name" value="ATP-synt_F1_beta_N"/>
    <property type="match status" value="1"/>
</dbReference>
<dbReference type="PROSITE" id="PS00152">
    <property type="entry name" value="ATPASE_ALPHA_BETA"/>
    <property type="match status" value="1"/>
</dbReference>
<dbReference type="HAMAP" id="MF_01347">
    <property type="entry name" value="ATP_synth_beta_bact"/>
    <property type="match status" value="1"/>
</dbReference>
<evidence type="ECO:0000259" key="11">
    <source>
        <dbReference type="SMART" id="SM00382"/>
    </source>
</evidence>
<dbReference type="Pfam" id="PF02874">
    <property type="entry name" value="ATP-synt_ab_N"/>
    <property type="match status" value="1"/>
</dbReference>
<dbReference type="InterPro" id="IPR024034">
    <property type="entry name" value="ATPase_F1/V1_b/a_C"/>
</dbReference>
<dbReference type="Gene3D" id="2.40.10.170">
    <property type="match status" value="1"/>
</dbReference>
<keyword evidence="10" id="KW-0066">ATP synthesis</keyword>
<sequence length="474" mass="50637">MTKKNVGTITQVLGAVVDVRFDAELPAILSALRTENQGKILVLEVAQHLGENVVRTIAMDSTDGLTRGQEVSDTGAPISVPVGPETLGRIINVIGDAIDERGPIGNSKTLPIHRAAPQFVEQSTETEILVTGIKVIDLLAPYAKGGKIGLFGGAGVGKTVLIMELINNIAKAHGGYSVFAGVGERTREGNDLYHEMIESGVIKLDGAGSKVALVYGQMNEPPGARARVALSGLTLAEYFRDEEGQDVLFFVDNIFRFTQAGSEVSALLGRIPSAVGYQPTLATEMGQMQERITSTKKGSITSVQAIYVPADDLTDPAPATSFAHLDATTVLNRAIAELGIYPAVDPLDSTSRVLDPKVVGDEHYKVARDVQRILQTYKSLQDIIAILGMDELSEEDKLVVARARKIQRFLSQPFHVAEVFTGSPGKLVALDDTVKGFKGIVAGDYDHLPEAAFYMVGGIEEAIEKAKKMAAEAA</sequence>
<dbReference type="GO" id="GO:0046933">
    <property type="term" value="F:proton-transporting ATP synthase activity, rotational mechanism"/>
    <property type="evidence" value="ECO:0007669"/>
    <property type="project" value="InterPro"/>
</dbReference>
<dbReference type="Pfam" id="PF00006">
    <property type="entry name" value="ATP-synt_ab"/>
    <property type="match status" value="1"/>
</dbReference>
<comment type="subcellular location">
    <subcellularLocation>
        <location evidence="1">Membrane</location>
    </subcellularLocation>
</comment>
<reference evidence="12" key="1">
    <citation type="submission" date="2016-10" db="EMBL/GenBank/DDBJ databases">
        <title>Sequence of Gallionella enrichment culture.</title>
        <authorList>
            <person name="Poehlein A."/>
            <person name="Muehling M."/>
            <person name="Daniel R."/>
        </authorList>
    </citation>
    <scope>NUCLEOTIDE SEQUENCE</scope>
</reference>
<name>A0A1J5T214_9ZZZZ</name>
<protein>
    <submittedName>
        <fullName evidence="12">ATP synthase subunit beta</fullName>
        <ecNumber evidence="12">3.6.3.14</ecNumber>
    </submittedName>
</protein>
<dbReference type="GO" id="GO:0016787">
    <property type="term" value="F:hydrolase activity"/>
    <property type="evidence" value="ECO:0007669"/>
    <property type="project" value="UniProtKB-KW"/>
</dbReference>
<evidence type="ECO:0000256" key="9">
    <source>
        <dbReference type="ARBA" id="ARBA00023196"/>
    </source>
</evidence>
<gene>
    <name evidence="12" type="primary">atpD_6</name>
    <name evidence="12" type="ORF">GALL_117030</name>
</gene>
<dbReference type="InterPro" id="IPR005722">
    <property type="entry name" value="ATP_synth_F1_bsu"/>
</dbReference>
<evidence type="ECO:0000256" key="3">
    <source>
        <dbReference type="ARBA" id="ARBA00022448"/>
    </source>
</evidence>
<keyword evidence="5" id="KW-0067">ATP-binding</keyword>